<dbReference type="GO" id="GO:0004425">
    <property type="term" value="F:indole-3-glycerol-phosphate synthase activity"/>
    <property type="evidence" value="ECO:0007669"/>
    <property type="project" value="UniProtKB-UniRule"/>
</dbReference>
<evidence type="ECO:0000256" key="13">
    <source>
        <dbReference type="ARBA" id="ARBA00023239"/>
    </source>
</evidence>
<dbReference type="Proteomes" id="UP000287166">
    <property type="component" value="Unassembled WGS sequence"/>
</dbReference>
<evidence type="ECO:0000313" key="21">
    <source>
        <dbReference type="Proteomes" id="UP000287166"/>
    </source>
</evidence>
<dbReference type="Pfam" id="PF00117">
    <property type="entry name" value="GATase"/>
    <property type="match status" value="1"/>
</dbReference>
<evidence type="ECO:0000256" key="1">
    <source>
        <dbReference type="ARBA" id="ARBA00001164"/>
    </source>
</evidence>
<evidence type="ECO:0000256" key="3">
    <source>
        <dbReference type="ARBA" id="ARBA00003272"/>
    </source>
</evidence>
<comment type="catalytic activity">
    <reaction evidence="2 16">
        <text>1-(2-carboxyphenylamino)-1-deoxy-D-ribulose 5-phosphate + H(+) = (1S,2R)-1-C-(indol-3-yl)glycerol 3-phosphate + CO2 + H2O</text>
        <dbReference type="Rhea" id="RHEA:23476"/>
        <dbReference type="ChEBI" id="CHEBI:15377"/>
        <dbReference type="ChEBI" id="CHEBI:15378"/>
        <dbReference type="ChEBI" id="CHEBI:16526"/>
        <dbReference type="ChEBI" id="CHEBI:58613"/>
        <dbReference type="ChEBI" id="CHEBI:58866"/>
        <dbReference type="EC" id="4.1.1.48"/>
    </reaction>
</comment>
<feature type="domain" description="Glutamine amidotransferase" evidence="17">
    <location>
        <begin position="14"/>
        <end position="198"/>
    </location>
</feature>
<dbReference type="InParanoid" id="A0A401GFH1"/>
<proteinExistence type="inferred from homology"/>
<dbReference type="FunFam" id="3.40.50.880:FF:000031">
    <property type="entry name" value="Multifunctional tryptophan biosynthesis protein"/>
    <property type="match status" value="1"/>
</dbReference>
<dbReference type="AlphaFoldDB" id="A0A401GFH1"/>
<dbReference type="InterPro" id="IPR016302">
    <property type="entry name" value="Anthranilate_synth_II"/>
</dbReference>
<reference evidence="20 21" key="1">
    <citation type="journal article" date="2018" name="Sci. Rep.">
        <title>Genome sequence of the cauliflower mushroom Sparassis crispa (Hanabiratake) and its association with beneficial usage.</title>
        <authorList>
            <person name="Kiyama R."/>
            <person name="Furutani Y."/>
            <person name="Kawaguchi K."/>
            <person name="Nakanishi T."/>
        </authorList>
    </citation>
    <scope>NUCLEOTIDE SEQUENCE [LARGE SCALE GENOMIC DNA]</scope>
</reference>
<accession>A0A401GFH1</accession>
<keyword evidence="11 16" id="KW-0057">Aromatic amino acid biosynthesis</keyword>
<dbReference type="PRINTS" id="PR00097">
    <property type="entry name" value="ANTSNTHASEII"/>
</dbReference>
<dbReference type="PANTHER" id="PTHR22854:SF2">
    <property type="entry name" value="INDOLE-3-GLYCEROL-PHOSPHATE SYNTHASE"/>
    <property type="match status" value="1"/>
</dbReference>
<dbReference type="UniPathway" id="UPA00035">
    <property type="reaction ID" value="UER00040"/>
</dbReference>
<evidence type="ECO:0000313" key="20">
    <source>
        <dbReference type="EMBL" id="GBE80944.1"/>
    </source>
</evidence>
<dbReference type="PANTHER" id="PTHR22854">
    <property type="entry name" value="TRYPTOPHAN BIOSYNTHESIS PROTEIN"/>
    <property type="match status" value="1"/>
</dbReference>
<dbReference type="Pfam" id="PF00218">
    <property type="entry name" value="IGPS"/>
    <property type="match status" value="1"/>
</dbReference>
<sequence length="800" mass="85841">MALPPELDRQIDVLLIDNFDSFTWNLYQSLSLLGADVTVVRNDAIAKDQLPALKIKFLIISPGPGHPATDSGISRDAIHYFTGKVPVLGVCMGLQCLVDVFGGKISSVGEIKHGKVSHIRHDGRGCFTGIPQGIKSTRYHSLGAGMATLPPVLAVTATTQESGIIMGVRHRLYTLEAVQYHPESILSESGDTLVKNFLSLRGGKWQENPTFHVLDRDLPPFSVDPVDGAAKPADKVPTILERIYAQRMKDVELAKKTPGTTPEDLGTFLAMNLAPPSVSFLSRLRDAARKPALMAEIKRASPSKGPIAMAANSAEQALTYALAGASVISVLTEPTWFKGTLLDMRLARQAIDTLSYRPAVLRKDFIFDEYQIAEARLHGADSVLLIVAMLPTPRLTALYAYAQSLGIEPLVEVNNASEMERAIELGARVIGVNNRNLHSFEVDMNTTSRLADMVRERDIVLCALSGIKDAHDVKAYQDQGVGAVLVGEALMRAADTSKFIRQLLDWPEPAHELIAIDKAPPPLVKICGIQSVVEALGAMDAGADMLGLMFVPTSKRYVSLAQAQKISAAIHAARLSRPAPNTSRNATVNDQTNRPWFAANAARLGSVLSSPDSPARPLLVGVFQNQPLTEIVAAIAYAGLDMVQLHGSEPPEFARHIPVPTIRVFHVDVQGRDLAGLTTPGLSEFVLLDAVKAGSTDGLSGGSGQSVDWTIARDVVRKGEVSGPIVQQGGEDGNVEVHKTMPIGFMPIILAGGLTPENVREAVEVIKPWAVDVSSGVEVDGGRGKDLTKVRAFVLAAKGL</sequence>
<dbReference type="GO" id="GO:0000162">
    <property type="term" value="P:L-tryptophan biosynthetic process"/>
    <property type="evidence" value="ECO:0007669"/>
    <property type="project" value="UniProtKB-UniRule"/>
</dbReference>
<dbReference type="PIRSF" id="PIRSF001382">
    <property type="entry name" value="TrpG-trpC-trpF"/>
    <property type="match status" value="1"/>
</dbReference>
<dbReference type="Gene3D" id="3.20.20.70">
    <property type="entry name" value="Aldolase class I"/>
    <property type="match status" value="2"/>
</dbReference>
<evidence type="ECO:0000256" key="10">
    <source>
        <dbReference type="ARBA" id="ARBA00022962"/>
    </source>
</evidence>
<evidence type="ECO:0000256" key="12">
    <source>
        <dbReference type="ARBA" id="ARBA00023235"/>
    </source>
</evidence>
<dbReference type="NCBIfam" id="TIGR00566">
    <property type="entry name" value="trpG_papA"/>
    <property type="match status" value="1"/>
</dbReference>
<keyword evidence="7 16" id="KW-0028">Amino-acid biosynthesis</keyword>
<dbReference type="InterPro" id="IPR029062">
    <property type="entry name" value="Class_I_gatase-like"/>
</dbReference>
<evidence type="ECO:0000256" key="7">
    <source>
        <dbReference type="ARBA" id="ARBA00022605"/>
    </source>
</evidence>
<evidence type="ECO:0000259" key="17">
    <source>
        <dbReference type="Pfam" id="PF00117"/>
    </source>
</evidence>
<dbReference type="CDD" id="cd00331">
    <property type="entry name" value="IGPS"/>
    <property type="match status" value="1"/>
</dbReference>
<keyword evidence="12 16" id="KW-0413">Isomerase</keyword>
<dbReference type="GO" id="GO:0004049">
    <property type="term" value="F:anthranilate synthase activity"/>
    <property type="evidence" value="ECO:0007669"/>
    <property type="project" value="UniProtKB-UniRule"/>
</dbReference>
<dbReference type="OrthoDB" id="524799at2759"/>
<comment type="pathway">
    <text evidence="5 16">Amino-acid biosynthesis; L-tryptophan biosynthesis; L-tryptophan from chorismate: step 4/5.</text>
</comment>
<dbReference type="FunCoup" id="A0A401GFH1">
    <property type="interactions" value="93"/>
</dbReference>
<dbReference type="CDD" id="cd01743">
    <property type="entry name" value="GATase1_Anthranilate_Synthase"/>
    <property type="match status" value="1"/>
</dbReference>
<keyword evidence="8 16" id="KW-0210">Decarboxylase</keyword>
<evidence type="ECO:0000259" key="18">
    <source>
        <dbReference type="Pfam" id="PF00218"/>
    </source>
</evidence>
<dbReference type="EMBL" id="BFAD01000003">
    <property type="protein sequence ID" value="GBE80944.1"/>
    <property type="molecule type" value="Genomic_DNA"/>
</dbReference>
<comment type="pathway">
    <text evidence="6 16">Amino-acid biosynthesis; L-tryptophan biosynthesis; L-tryptophan from chorismate: step 1/5.</text>
</comment>
<dbReference type="CDD" id="cd00405">
    <property type="entry name" value="PRAI"/>
    <property type="match status" value="1"/>
</dbReference>
<dbReference type="FunFam" id="3.20.20.70:FF:000136">
    <property type="entry name" value="Multifunctional tryptophan biosynthesis protein"/>
    <property type="match status" value="1"/>
</dbReference>
<dbReference type="InterPro" id="IPR001240">
    <property type="entry name" value="PRAI_dom"/>
</dbReference>
<evidence type="ECO:0000256" key="15">
    <source>
        <dbReference type="ARBA" id="ARBA00047683"/>
    </source>
</evidence>
<dbReference type="EC" id="4.1.1.48" evidence="16"/>
<dbReference type="InterPro" id="IPR013798">
    <property type="entry name" value="Indole-3-glycerol_P_synth_dom"/>
</dbReference>
<comment type="function">
    <text evidence="3 16">Trifunctional enzyme bearing the Gln amidotransferase (GATase) domain of anthranilate synthase, indole-glycerolphosphate synthase, and phosphoribosylanthranilate isomerase activities.</text>
</comment>
<dbReference type="InterPro" id="IPR006221">
    <property type="entry name" value="TrpG/PapA_dom"/>
</dbReference>
<evidence type="ECO:0000256" key="16">
    <source>
        <dbReference type="PIRNR" id="PIRNR001382"/>
    </source>
</evidence>
<dbReference type="EC" id="5.3.1.24" evidence="16"/>
<dbReference type="PROSITE" id="PS51273">
    <property type="entry name" value="GATASE_TYPE_1"/>
    <property type="match status" value="1"/>
</dbReference>
<dbReference type="GeneID" id="38777861"/>
<dbReference type="InterPro" id="IPR017926">
    <property type="entry name" value="GATASE"/>
</dbReference>
<dbReference type="HAMAP" id="MF_00134_B">
    <property type="entry name" value="IGPS_B"/>
    <property type="match status" value="1"/>
</dbReference>
<comment type="pathway">
    <text evidence="4 16">Amino-acid biosynthesis; L-tryptophan biosynthesis; L-tryptophan from chorismate: step 3/5.</text>
</comment>
<comment type="catalytic activity">
    <reaction evidence="15 16">
        <text>chorismate + L-glutamine = anthranilate + pyruvate + L-glutamate + H(+)</text>
        <dbReference type="Rhea" id="RHEA:21732"/>
        <dbReference type="ChEBI" id="CHEBI:15361"/>
        <dbReference type="ChEBI" id="CHEBI:15378"/>
        <dbReference type="ChEBI" id="CHEBI:16567"/>
        <dbReference type="ChEBI" id="CHEBI:29748"/>
        <dbReference type="ChEBI" id="CHEBI:29985"/>
        <dbReference type="ChEBI" id="CHEBI:58359"/>
        <dbReference type="EC" id="4.1.3.27"/>
    </reaction>
</comment>
<organism evidence="20 21">
    <name type="scientific">Sparassis crispa</name>
    <dbReference type="NCBI Taxonomy" id="139825"/>
    <lineage>
        <taxon>Eukaryota</taxon>
        <taxon>Fungi</taxon>
        <taxon>Dikarya</taxon>
        <taxon>Basidiomycota</taxon>
        <taxon>Agaricomycotina</taxon>
        <taxon>Agaricomycetes</taxon>
        <taxon>Polyporales</taxon>
        <taxon>Sparassidaceae</taxon>
        <taxon>Sparassis</taxon>
    </lineage>
</organism>
<keyword evidence="10" id="KW-0315">Glutamine amidotransferase</keyword>
<dbReference type="SUPFAM" id="SSF52317">
    <property type="entry name" value="Class I glutamine amidotransferase-like"/>
    <property type="match status" value="1"/>
</dbReference>
<evidence type="ECO:0000256" key="14">
    <source>
        <dbReference type="ARBA" id="ARBA00023268"/>
    </source>
</evidence>
<evidence type="ECO:0000256" key="2">
    <source>
        <dbReference type="ARBA" id="ARBA00001633"/>
    </source>
</evidence>
<evidence type="ECO:0000256" key="8">
    <source>
        <dbReference type="ARBA" id="ARBA00022793"/>
    </source>
</evidence>
<keyword evidence="13 16" id="KW-0456">Lyase</keyword>
<name>A0A401GFH1_9APHY</name>
<dbReference type="InterPro" id="IPR045186">
    <property type="entry name" value="Indole-3-glycerol_P_synth"/>
</dbReference>
<keyword evidence="14" id="KW-0511">Multifunctional enzyme</keyword>
<feature type="domain" description="Indole-3-glycerol phosphate synthase" evidence="18">
    <location>
        <begin position="240"/>
        <end position="503"/>
    </location>
</feature>
<dbReference type="InterPro" id="IPR011060">
    <property type="entry name" value="RibuloseP-bd_barrel"/>
</dbReference>
<feature type="domain" description="N-(5'phosphoribosyl) anthranilate isomerase (PRAI)" evidence="19">
    <location>
        <begin position="613"/>
        <end position="794"/>
    </location>
</feature>
<dbReference type="PRINTS" id="PR00096">
    <property type="entry name" value="GATASE"/>
</dbReference>
<dbReference type="InterPro" id="IPR001468">
    <property type="entry name" value="Indole-3-GlycerolPSynthase_CS"/>
</dbReference>
<evidence type="ECO:0000256" key="5">
    <source>
        <dbReference type="ARBA" id="ARBA00004696"/>
    </source>
</evidence>
<comment type="caution">
    <text evidence="20">The sequence shown here is derived from an EMBL/GenBank/DDBJ whole genome shotgun (WGS) entry which is preliminary data.</text>
</comment>
<dbReference type="Pfam" id="PF00697">
    <property type="entry name" value="PRAI"/>
    <property type="match status" value="1"/>
</dbReference>
<evidence type="ECO:0000256" key="4">
    <source>
        <dbReference type="ARBA" id="ARBA00004664"/>
    </source>
</evidence>
<dbReference type="STRING" id="139825.A0A401GFH1"/>
<evidence type="ECO:0000259" key="19">
    <source>
        <dbReference type="Pfam" id="PF00697"/>
    </source>
</evidence>
<dbReference type="SUPFAM" id="SSF51366">
    <property type="entry name" value="Ribulose-phoshate binding barrel"/>
    <property type="match status" value="2"/>
</dbReference>
<keyword evidence="9 16" id="KW-0822">Tryptophan biosynthesis</keyword>
<dbReference type="PROSITE" id="PS00614">
    <property type="entry name" value="IGPS"/>
    <property type="match status" value="1"/>
</dbReference>
<evidence type="ECO:0000256" key="6">
    <source>
        <dbReference type="ARBA" id="ARBA00004873"/>
    </source>
</evidence>
<dbReference type="Gene3D" id="3.40.50.880">
    <property type="match status" value="1"/>
</dbReference>
<dbReference type="HAMAP" id="MF_00135">
    <property type="entry name" value="PRAI"/>
    <property type="match status" value="1"/>
</dbReference>
<protein>
    <recommendedName>
        <fullName evidence="16">Multifunctional tryptophan biosynthesis protein</fullName>
    </recommendedName>
    <domain>
        <recommendedName>
            <fullName evidence="16">Anthranilate synthase component 2</fullName>
            <shortName evidence="16">AS</shortName>
            <ecNumber evidence="16">4.1.3.27</ecNumber>
        </recommendedName>
        <alternativeName>
            <fullName evidence="16">Anthranilate synthase, glutamine amidotransferase component</fullName>
        </alternativeName>
    </domain>
    <domain>
        <recommendedName>
            <fullName evidence="16">Indole-3-glycerol phosphate synthase</fullName>
            <shortName evidence="16">IGPS</shortName>
            <ecNumber evidence="16">4.1.1.48</ecNumber>
        </recommendedName>
    </domain>
    <domain>
        <recommendedName>
            <fullName evidence="16">N-(5'-phosphoribosyl)anthranilate isomerase</fullName>
            <shortName evidence="16">PRAI</shortName>
            <ecNumber evidence="16">5.3.1.24</ecNumber>
        </recommendedName>
    </domain>
</protein>
<dbReference type="InterPro" id="IPR013785">
    <property type="entry name" value="Aldolase_TIM"/>
</dbReference>
<keyword evidence="21" id="KW-1185">Reference proteome</keyword>
<evidence type="ECO:0000256" key="11">
    <source>
        <dbReference type="ARBA" id="ARBA00023141"/>
    </source>
</evidence>
<dbReference type="RefSeq" id="XP_027611857.1">
    <property type="nucleotide sequence ID" value="XM_027756056.1"/>
</dbReference>
<gene>
    <name evidence="20" type="ORF">SCP_0306670</name>
</gene>
<evidence type="ECO:0000256" key="9">
    <source>
        <dbReference type="ARBA" id="ARBA00022822"/>
    </source>
</evidence>
<comment type="catalytic activity">
    <reaction evidence="1 16">
        <text>N-(5-phospho-beta-D-ribosyl)anthranilate = 1-(2-carboxyphenylamino)-1-deoxy-D-ribulose 5-phosphate</text>
        <dbReference type="Rhea" id="RHEA:21540"/>
        <dbReference type="ChEBI" id="CHEBI:18277"/>
        <dbReference type="ChEBI" id="CHEBI:58613"/>
        <dbReference type="EC" id="5.3.1.24"/>
    </reaction>
</comment>
<dbReference type="EC" id="4.1.3.27" evidence="16"/>
<dbReference type="GO" id="GO:0004640">
    <property type="term" value="F:phosphoribosylanthranilate isomerase activity"/>
    <property type="evidence" value="ECO:0007669"/>
    <property type="project" value="UniProtKB-UniRule"/>
</dbReference>